<gene>
    <name evidence="1" type="ORF">WJU22_08615</name>
</gene>
<evidence type="ECO:0000313" key="2">
    <source>
        <dbReference type="Proteomes" id="UP001449657"/>
    </source>
</evidence>
<dbReference type="EMBL" id="CP150096">
    <property type="protein sequence ID" value="WZN48236.1"/>
    <property type="molecule type" value="Genomic_DNA"/>
</dbReference>
<reference evidence="1 2" key="1">
    <citation type="submission" date="2024-03" db="EMBL/GenBank/DDBJ databases">
        <title>Chitinophaga caseinilytica sp. nov., a casein hydrolysing bacterium isolated from forest soil.</title>
        <authorList>
            <person name="Lee D.S."/>
            <person name="Han D.M."/>
            <person name="Baek J.H."/>
            <person name="Choi D.G."/>
            <person name="Jeon J.H."/>
            <person name="Jeon C.O."/>
        </authorList>
    </citation>
    <scope>NUCLEOTIDE SEQUENCE [LARGE SCALE GENOMIC DNA]</scope>
    <source>
        <strain evidence="1 2">KACC 19118</strain>
    </source>
</reference>
<dbReference type="Proteomes" id="UP001449657">
    <property type="component" value="Chromosome"/>
</dbReference>
<name>A0ABZ2ZBZ9_9BACT</name>
<dbReference type="RefSeq" id="WP_341842831.1">
    <property type="nucleotide sequence ID" value="NZ_CP149792.1"/>
</dbReference>
<protein>
    <submittedName>
        <fullName evidence="1">Uncharacterized protein</fullName>
    </submittedName>
</protein>
<accession>A0ABZ2ZBZ9</accession>
<evidence type="ECO:0000313" key="1">
    <source>
        <dbReference type="EMBL" id="WZN48236.1"/>
    </source>
</evidence>
<organism evidence="1 2">
    <name type="scientific">Chitinophaga caseinilytica</name>
    <dbReference type="NCBI Taxonomy" id="2267521"/>
    <lineage>
        <taxon>Bacteria</taxon>
        <taxon>Pseudomonadati</taxon>
        <taxon>Bacteroidota</taxon>
        <taxon>Chitinophagia</taxon>
        <taxon>Chitinophagales</taxon>
        <taxon>Chitinophagaceae</taxon>
        <taxon>Chitinophaga</taxon>
    </lineage>
</organism>
<keyword evidence="2" id="KW-1185">Reference proteome</keyword>
<proteinExistence type="predicted"/>
<sequence>MSNTIQQWLIEAPQKAAAWTKANPVRFVPRWGANFCFMTAMVPSKEDPEVYVEAYEVPLWTPKEKVDLKEKADH</sequence>